<protein>
    <submittedName>
        <fullName evidence="1">Uncharacterized protein</fullName>
    </submittedName>
</protein>
<reference evidence="1" key="1">
    <citation type="journal article" date="2020" name="mSystems">
        <title>Genome- and Community-Level Interaction Insights into Carbon Utilization and Element Cycling Functions of Hydrothermarchaeota in Hydrothermal Sediment.</title>
        <authorList>
            <person name="Zhou Z."/>
            <person name="Liu Y."/>
            <person name="Xu W."/>
            <person name="Pan J."/>
            <person name="Luo Z.H."/>
            <person name="Li M."/>
        </authorList>
    </citation>
    <scope>NUCLEOTIDE SEQUENCE [LARGE SCALE GENOMIC DNA]</scope>
    <source>
        <strain evidence="1">SpSt-374</strain>
    </source>
</reference>
<dbReference type="EMBL" id="DSPX01000213">
    <property type="protein sequence ID" value="HGG03090.1"/>
    <property type="molecule type" value="Genomic_DNA"/>
</dbReference>
<evidence type="ECO:0000313" key="1">
    <source>
        <dbReference type="EMBL" id="HGG03090.1"/>
    </source>
</evidence>
<organism evidence="1">
    <name type="scientific">Planktothricoides sp. SpSt-374</name>
    <dbReference type="NCBI Taxonomy" id="2282167"/>
    <lineage>
        <taxon>Bacteria</taxon>
        <taxon>Bacillati</taxon>
        <taxon>Cyanobacteriota</taxon>
        <taxon>Cyanophyceae</taxon>
        <taxon>Oscillatoriophycideae</taxon>
        <taxon>Oscillatoriales</taxon>
        <taxon>Oscillatoriaceae</taxon>
        <taxon>Planktothricoides</taxon>
    </lineage>
</organism>
<name>A0A7C3VRX1_9CYAN</name>
<proteinExistence type="predicted"/>
<sequence length="67" mass="7745">MPRKNSQNSTGVDSCHQIRYASKRRIAPSPALTKAPQHCWRNQPQISRRQWFALTTPLGRQLILPYS</sequence>
<comment type="caution">
    <text evidence="1">The sequence shown here is derived from an EMBL/GenBank/DDBJ whole genome shotgun (WGS) entry which is preliminary data.</text>
</comment>
<accession>A0A7C3VRX1</accession>
<dbReference type="AlphaFoldDB" id="A0A7C3VRX1"/>
<gene>
    <name evidence="1" type="ORF">ENR15_21225</name>
</gene>